<comment type="caution">
    <text evidence="2">The sequence shown here is derived from an EMBL/GenBank/DDBJ whole genome shotgun (WGS) entry which is preliminary data.</text>
</comment>
<proteinExistence type="predicted"/>
<sequence>MPHSAPTTGRWAGRRNVPIVVTFESLALRLERVEAQLALQRLVHDYCIGADHRDLQRWTSVWTTDAVWETSPDRRFVGIESIRNAVQDQWRTFPIMQHATANHVIDFNGATAKGRCDVVILVQLPDRRWIAGGGSYEDHYRIVGGSWRIAYRRVVRPFDLAPLAPADGPNEVTDIPD</sequence>
<accession>A0A8J3YSD5</accession>
<dbReference type="Proteomes" id="UP000619260">
    <property type="component" value="Unassembled WGS sequence"/>
</dbReference>
<dbReference type="Gene3D" id="3.10.450.50">
    <property type="match status" value="1"/>
</dbReference>
<gene>
    <name evidence="2" type="ORF">Val02_74970</name>
</gene>
<evidence type="ECO:0000313" key="2">
    <source>
        <dbReference type="EMBL" id="GIJ50611.1"/>
    </source>
</evidence>
<feature type="domain" description="SnoaL-like" evidence="1">
    <location>
        <begin position="31"/>
        <end position="153"/>
    </location>
</feature>
<protein>
    <recommendedName>
        <fullName evidence="1">SnoaL-like domain-containing protein</fullName>
    </recommendedName>
</protein>
<organism evidence="2 3">
    <name type="scientific">Virgisporangium aliadipatigenens</name>
    <dbReference type="NCBI Taxonomy" id="741659"/>
    <lineage>
        <taxon>Bacteria</taxon>
        <taxon>Bacillati</taxon>
        <taxon>Actinomycetota</taxon>
        <taxon>Actinomycetes</taxon>
        <taxon>Micromonosporales</taxon>
        <taxon>Micromonosporaceae</taxon>
        <taxon>Virgisporangium</taxon>
    </lineage>
</organism>
<dbReference type="AlphaFoldDB" id="A0A8J3YSD5"/>
<keyword evidence="3" id="KW-1185">Reference proteome</keyword>
<dbReference type="InterPro" id="IPR037401">
    <property type="entry name" value="SnoaL-like"/>
</dbReference>
<dbReference type="EMBL" id="BOPF01000037">
    <property type="protein sequence ID" value="GIJ50611.1"/>
    <property type="molecule type" value="Genomic_DNA"/>
</dbReference>
<dbReference type="SUPFAM" id="SSF54427">
    <property type="entry name" value="NTF2-like"/>
    <property type="match status" value="1"/>
</dbReference>
<reference evidence="2" key="1">
    <citation type="submission" date="2021-01" db="EMBL/GenBank/DDBJ databases">
        <title>Whole genome shotgun sequence of Virgisporangium aliadipatigenens NBRC 105644.</title>
        <authorList>
            <person name="Komaki H."/>
            <person name="Tamura T."/>
        </authorList>
    </citation>
    <scope>NUCLEOTIDE SEQUENCE</scope>
    <source>
        <strain evidence="2">NBRC 105644</strain>
    </source>
</reference>
<name>A0A8J3YSD5_9ACTN</name>
<dbReference type="InterPro" id="IPR032710">
    <property type="entry name" value="NTF2-like_dom_sf"/>
</dbReference>
<evidence type="ECO:0000313" key="3">
    <source>
        <dbReference type="Proteomes" id="UP000619260"/>
    </source>
</evidence>
<dbReference type="Pfam" id="PF13577">
    <property type="entry name" value="SnoaL_4"/>
    <property type="match status" value="1"/>
</dbReference>
<evidence type="ECO:0000259" key="1">
    <source>
        <dbReference type="Pfam" id="PF13577"/>
    </source>
</evidence>